<dbReference type="KEGG" id="sind:105174381"/>
<gene>
    <name evidence="2" type="primary">LOC105174381</name>
</gene>
<evidence type="ECO:0000313" key="1">
    <source>
        <dbReference type="Proteomes" id="UP000504604"/>
    </source>
</evidence>
<dbReference type="Proteomes" id="UP000504604">
    <property type="component" value="Linkage group LG1"/>
</dbReference>
<dbReference type="AlphaFoldDB" id="A0A6I9U335"/>
<proteinExistence type="predicted"/>
<organism evidence="1 2">
    <name type="scientific">Sesamum indicum</name>
    <name type="common">Oriental sesame</name>
    <name type="synonym">Sesamum orientale</name>
    <dbReference type="NCBI Taxonomy" id="4182"/>
    <lineage>
        <taxon>Eukaryota</taxon>
        <taxon>Viridiplantae</taxon>
        <taxon>Streptophyta</taxon>
        <taxon>Embryophyta</taxon>
        <taxon>Tracheophyta</taxon>
        <taxon>Spermatophyta</taxon>
        <taxon>Magnoliopsida</taxon>
        <taxon>eudicotyledons</taxon>
        <taxon>Gunneridae</taxon>
        <taxon>Pentapetalae</taxon>
        <taxon>asterids</taxon>
        <taxon>lamiids</taxon>
        <taxon>Lamiales</taxon>
        <taxon>Pedaliaceae</taxon>
        <taxon>Sesamum</taxon>
    </lineage>
</organism>
<accession>A0A6I9U335</accession>
<name>A0A6I9U335_SESIN</name>
<protein>
    <submittedName>
        <fullName evidence="2">UDP-rhamnose:rhamnosyltransferase 1</fullName>
    </submittedName>
</protein>
<reference evidence="2" key="2">
    <citation type="submission" date="2025-08" db="UniProtKB">
        <authorList>
            <consortium name="RefSeq"/>
        </authorList>
    </citation>
    <scope>IDENTIFICATION</scope>
</reference>
<reference evidence="1" key="1">
    <citation type="submission" date="2024-10" db="UniProtKB">
        <authorList>
            <consortium name="RefSeq"/>
        </authorList>
    </citation>
    <scope>NUCLEOTIDE SEQUENCE [LARGE SCALE GENOMIC DNA]</scope>
    <source>
        <strain evidence="1">cv. Zhongzhi No. 13</strain>
    </source>
</reference>
<dbReference type="RefSeq" id="XP_011094768.1">
    <property type="nucleotide sequence ID" value="XM_011096466.1"/>
</dbReference>
<dbReference type="GeneID" id="105174381"/>
<dbReference type="InParanoid" id="A0A6I9U335"/>
<dbReference type="OrthoDB" id="5835829at2759"/>
<keyword evidence="1" id="KW-1185">Reference proteome</keyword>
<evidence type="ECO:0000313" key="2">
    <source>
        <dbReference type="RefSeq" id="XP_011094768.1"/>
    </source>
</evidence>
<dbReference type="SUPFAM" id="SSF53756">
    <property type="entry name" value="UDP-Glycosyltransferase/glycogen phosphorylase"/>
    <property type="match status" value="1"/>
</dbReference>
<dbReference type="PANTHER" id="PTHR48045:SF31">
    <property type="entry name" value="UDP-GLYCOSYLTRANSFERASE 76B1-LIKE"/>
    <property type="match status" value="1"/>
</dbReference>
<dbReference type="PANTHER" id="PTHR48045">
    <property type="entry name" value="UDP-GLYCOSYLTRANSFERASE 72B1"/>
    <property type="match status" value="1"/>
</dbReference>
<dbReference type="Gene3D" id="3.40.50.2000">
    <property type="entry name" value="Glycogen Phosphorylase B"/>
    <property type="match status" value="1"/>
</dbReference>
<sequence>MSLEIQGSIMSLSNKERDSVACMDQFPVKTQKWRPESTMLFVSSPNFKSKMTPRNFKYLPGKVYAGIPFLWVVRKPEGDDNDIETLQPGFSSLMAGQGMLHIEWAPQREILGHPSIGGPFFHAGCGF</sequence>